<feature type="transmembrane region" description="Helical" evidence="1">
    <location>
        <begin position="535"/>
        <end position="563"/>
    </location>
</feature>
<evidence type="ECO:0000313" key="3">
    <source>
        <dbReference type="Proteomes" id="UP000294309"/>
    </source>
</evidence>
<gene>
    <name evidence="2" type="ORF">SGLAD_v1c02860</name>
</gene>
<reference evidence="2 3" key="1">
    <citation type="submission" date="2019-03" db="EMBL/GenBank/DDBJ databases">
        <title>Complete genome sequence of Spiroplasma gladiatoris TG-1 (DSM 22552).</title>
        <authorList>
            <person name="Lin Y.-C."/>
            <person name="Chou L."/>
            <person name="Kuo C.-H."/>
        </authorList>
    </citation>
    <scope>NUCLEOTIDE SEQUENCE [LARGE SCALE GENOMIC DNA]</scope>
    <source>
        <strain evidence="2 3">TG-1</strain>
    </source>
</reference>
<protein>
    <recommendedName>
        <fullName evidence="4">Transmembrane protein</fullName>
    </recommendedName>
</protein>
<evidence type="ECO:0000313" key="2">
    <source>
        <dbReference type="EMBL" id="QBQ07485.1"/>
    </source>
</evidence>
<dbReference type="EMBL" id="CP038013">
    <property type="protein sequence ID" value="QBQ07485.1"/>
    <property type="molecule type" value="Genomic_DNA"/>
</dbReference>
<name>A0A4P7AGH7_9MOLU</name>
<dbReference type="RefSeq" id="WP_134297277.1">
    <property type="nucleotide sequence ID" value="NZ_CP038013.1"/>
</dbReference>
<sequence>MGYKLGALVSYNDENWVIIDIKTKEISEGQLTFLKIKNVLSQEIINVNSNIVREVEIKPIKDDKKETLEDTQYIQSLFKSVGDDDSDEFFDFGEEDSLFDIEEIEIDNSLKSIEEYDSIKENNQENNFVREQEIFQPPETNVHITNKSLNENTMAFVNSNPVDDTLSNMQPIGILKKERRNDNNDLNNLYEGPKIMPSRVRNNNNNVNVLNDYKNTSQIENQNINENILKSEEIQFNNNFTQNDSIKINNALQNNQTQTKINNVNLNYINQQINDEIIKPNITEVNEKLSLLNNNGLQNSTDNVFTKKENTYDSPVFYKKSFESLRDGNKSTLNSLYSTTSKNNLENKKIEPINFKKTMADPNIYDYSKNVQKPEVPFEESLETAELDTKTDKLILEGLVGKAKKHKEKHFDALTTGPLNTKKLLESFNKQQKISENIKNNFKTNQEKNENTIFGLNSKQNKNLLKESKTYKKFKLMTGFLIAIFTISFILPIIGIFMKSSFAYLELKEFNFNSILEKVLHLYILDQNSFIEQKVYFVADLFLIILTPIWFLTLMIYALVYLISISDKQYKKIAYYNFELQNKMEIIEQIQEYNNESSTYIIKIHNDIKRLKKDLNYSKSSSNKEEKEQTINIPH</sequence>
<accession>A0A4P7AGH7</accession>
<feature type="transmembrane region" description="Helical" evidence="1">
    <location>
        <begin position="476"/>
        <end position="498"/>
    </location>
</feature>
<dbReference type="AlphaFoldDB" id="A0A4P7AGH7"/>
<organism evidence="2 3">
    <name type="scientific">Spiroplasma gladiatoris</name>
    <dbReference type="NCBI Taxonomy" id="2143"/>
    <lineage>
        <taxon>Bacteria</taxon>
        <taxon>Bacillati</taxon>
        <taxon>Mycoplasmatota</taxon>
        <taxon>Mollicutes</taxon>
        <taxon>Entomoplasmatales</taxon>
        <taxon>Spiroplasmataceae</taxon>
        <taxon>Spiroplasma</taxon>
    </lineage>
</organism>
<keyword evidence="1" id="KW-0472">Membrane</keyword>
<dbReference type="Proteomes" id="UP000294309">
    <property type="component" value="Chromosome"/>
</dbReference>
<evidence type="ECO:0008006" key="4">
    <source>
        <dbReference type="Google" id="ProtNLM"/>
    </source>
</evidence>
<dbReference type="KEGG" id="sgq:SGLAD_v1c02860"/>
<keyword evidence="1" id="KW-0812">Transmembrane</keyword>
<proteinExistence type="predicted"/>
<dbReference type="OrthoDB" id="388661at2"/>
<keyword evidence="1" id="KW-1133">Transmembrane helix</keyword>
<evidence type="ECO:0000256" key="1">
    <source>
        <dbReference type="SAM" id="Phobius"/>
    </source>
</evidence>
<keyword evidence="3" id="KW-1185">Reference proteome</keyword>